<dbReference type="InterPro" id="IPR020040">
    <property type="entry name" value="Ribosomal_uL6_a/b-dom"/>
</dbReference>
<dbReference type="Proteomes" id="UP000177481">
    <property type="component" value="Unassembled WGS sequence"/>
</dbReference>
<evidence type="ECO:0000256" key="5">
    <source>
        <dbReference type="RuleBase" id="RU003869"/>
    </source>
</evidence>
<comment type="function">
    <text evidence="6">This protein binds to the 23S rRNA, and is important in its secondary structure. It is located near the subunit interface in the base of the L7/L12 stalk, and near the tRNA binding site of the peptidyltransferase center.</text>
</comment>
<dbReference type="PRINTS" id="PR00059">
    <property type="entry name" value="RIBOSOMALL6"/>
</dbReference>
<dbReference type="InterPro" id="IPR000702">
    <property type="entry name" value="Ribosomal_uL6-like"/>
</dbReference>
<dbReference type="GO" id="GO:0003735">
    <property type="term" value="F:structural constituent of ribosome"/>
    <property type="evidence" value="ECO:0007669"/>
    <property type="project" value="UniProtKB-UniRule"/>
</dbReference>
<dbReference type="PIRSF" id="PIRSF002162">
    <property type="entry name" value="Ribosomal_L6"/>
    <property type="match status" value="1"/>
</dbReference>
<evidence type="ECO:0000259" key="7">
    <source>
        <dbReference type="Pfam" id="PF00347"/>
    </source>
</evidence>
<dbReference type="PROSITE" id="PS00525">
    <property type="entry name" value="RIBOSOMAL_L6_1"/>
    <property type="match status" value="1"/>
</dbReference>
<evidence type="ECO:0000313" key="9">
    <source>
        <dbReference type="Proteomes" id="UP000177481"/>
    </source>
</evidence>
<dbReference type="GO" id="GO:0019843">
    <property type="term" value="F:rRNA binding"/>
    <property type="evidence" value="ECO:0007669"/>
    <property type="project" value="UniProtKB-UniRule"/>
</dbReference>
<protein>
    <recommendedName>
        <fullName evidence="3 4">50S ribosomal protein L6</fullName>
    </recommendedName>
</protein>
<evidence type="ECO:0000256" key="4">
    <source>
        <dbReference type="NCBIfam" id="TIGR03654"/>
    </source>
</evidence>
<dbReference type="PANTHER" id="PTHR11655">
    <property type="entry name" value="60S/50S RIBOSOMAL PROTEIN L6/L9"/>
    <property type="match status" value="1"/>
</dbReference>
<reference evidence="8 9" key="1">
    <citation type="journal article" date="2016" name="Nat. Commun.">
        <title>Thousands of microbial genomes shed light on interconnected biogeochemical processes in an aquifer system.</title>
        <authorList>
            <person name="Anantharaman K."/>
            <person name="Brown C.T."/>
            <person name="Hug L.A."/>
            <person name="Sharon I."/>
            <person name="Castelle C.J."/>
            <person name="Probst A.J."/>
            <person name="Thomas B.C."/>
            <person name="Singh A."/>
            <person name="Wilkins M.J."/>
            <person name="Karaoz U."/>
            <person name="Brodie E.L."/>
            <person name="Williams K.H."/>
            <person name="Hubbard S.S."/>
            <person name="Banfield J.F."/>
        </authorList>
    </citation>
    <scope>NUCLEOTIDE SEQUENCE [LARGE SCALE GENOMIC DNA]</scope>
</reference>
<gene>
    <name evidence="8" type="ORF">A3A71_02555</name>
</gene>
<dbReference type="PANTHER" id="PTHR11655:SF14">
    <property type="entry name" value="LARGE RIBOSOMAL SUBUNIT PROTEIN UL6M"/>
    <property type="match status" value="1"/>
</dbReference>
<feature type="domain" description="Large ribosomal subunit protein uL6 alpha-beta" evidence="7">
    <location>
        <begin position="90"/>
        <end position="163"/>
    </location>
</feature>
<evidence type="ECO:0000256" key="2">
    <source>
        <dbReference type="ARBA" id="ARBA00023274"/>
    </source>
</evidence>
<comment type="similarity">
    <text evidence="5">Belongs to the universal ribosomal protein uL6 family.</text>
</comment>
<accession>A0A1F5EBW3</accession>
<dbReference type="NCBIfam" id="TIGR03654">
    <property type="entry name" value="L6_bact"/>
    <property type="match status" value="1"/>
</dbReference>
<evidence type="ECO:0000313" key="8">
    <source>
        <dbReference type="EMBL" id="OGD64902.1"/>
    </source>
</evidence>
<keyword evidence="1 5" id="KW-0689">Ribosomal protein</keyword>
<evidence type="ECO:0000256" key="3">
    <source>
        <dbReference type="ARBA" id="ARBA00035454"/>
    </source>
</evidence>
<sequence>MSRIGIKQLKLESDVTVEIQDKKMVIKGSLGELEVAIPHGIQVKNTDGILAVTRVNESRSSRELHGTVRKLLENAVIGVSKGFEKRLDLIGIGYRASIEDGTLTLLVGYTHPVKLVVPEAISARVEKNTIVLNSYNKIQLGEFAANIRKVRSPEPYKGKGIRYAGEIVRLKAGKAVKTGA</sequence>
<keyword evidence="6" id="KW-0694">RNA-binding</keyword>
<evidence type="ECO:0000256" key="1">
    <source>
        <dbReference type="ARBA" id="ARBA00022980"/>
    </source>
</evidence>
<dbReference type="InterPro" id="IPR019906">
    <property type="entry name" value="Ribosomal_uL6_bac-type"/>
</dbReference>
<dbReference type="GO" id="GO:0006412">
    <property type="term" value="P:translation"/>
    <property type="evidence" value="ECO:0007669"/>
    <property type="project" value="UniProtKB-UniRule"/>
</dbReference>
<dbReference type="InterPro" id="IPR002358">
    <property type="entry name" value="Ribosomal_uL6_CS"/>
</dbReference>
<dbReference type="Pfam" id="PF00347">
    <property type="entry name" value="Ribosomal_L6"/>
    <property type="match status" value="2"/>
</dbReference>
<feature type="domain" description="Large ribosomal subunit protein uL6 alpha-beta" evidence="7">
    <location>
        <begin position="14"/>
        <end position="82"/>
    </location>
</feature>
<proteinExistence type="inferred from homology"/>
<dbReference type="GO" id="GO:0022625">
    <property type="term" value="C:cytosolic large ribosomal subunit"/>
    <property type="evidence" value="ECO:0007669"/>
    <property type="project" value="UniProtKB-UniRule"/>
</dbReference>
<comment type="caution">
    <text evidence="8">The sequence shown here is derived from an EMBL/GenBank/DDBJ whole genome shotgun (WGS) entry which is preliminary data.</text>
</comment>
<dbReference type="SUPFAM" id="SSF56053">
    <property type="entry name" value="Ribosomal protein L6"/>
    <property type="match status" value="2"/>
</dbReference>
<dbReference type="EMBL" id="MEZX01000002">
    <property type="protein sequence ID" value="OGD64902.1"/>
    <property type="molecule type" value="Genomic_DNA"/>
</dbReference>
<evidence type="ECO:0000256" key="6">
    <source>
        <dbReference type="RuleBase" id="RU003870"/>
    </source>
</evidence>
<keyword evidence="6" id="KW-0699">rRNA-binding</keyword>
<dbReference type="STRING" id="1797471.A3A71_02555"/>
<dbReference type="Gene3D" id="3.90.930.12">
    <property type="entry name" value="Ribosomal protein L6, alpha-beta domain"/>
    <property type="match status" value="2"/>
</dbReference>
<keyword evidence="2 5" id="KW-0687">Ribonucleoprotein</keyword>
<organism evidence="8 9">
    <name type="scientific">Candidatus Berkelbacteria bacterium RIFCSPLOWO2_01_FULL_50_28</name>
    <dbReference type="NCBI Taxonomy" id="1797471"/>
    <lineage>
        <taxon>Bacteria</taxon>
        <taxon>Candidatus Berkelbacteria</taxon>
    </lineage>
</organism>
<dbReference type="AlphaFoldDB" id="A0A1F5EBW3"/>
<dbReference type="InterPro" id="IPR036789">
    <property type="entry name" value="Ribosomal_uL6-like_a/b-dom_sf"/>
</dbReference>
<name>A0A1F5EBW3_9BACT</name>